<keyword evidence="9" id="KW-0732">Signal</keyword>
<evidence type="ECO:0000256" key="7">
    <source>
        <dbReference type="RuleBase" id="RU363059"/>
    </source>
</evidence>
<feature type="transmembrane region" description="Helical" evidence="7">
    <location>
        <begin position="243"/>
        <end position="263"/>
    </location>
</feature>
<feature type="compositionally biased region" description="Basic residues" evidence="8">
    <location>
        <begin position="324"/>
        <end position="349"/>
    </location>
</feature>
<evidence type="ECO:0000256" key="6">
    <source>
        <dbReference type="ARBA" id="ARBA00023136"/>
    </source>
</evidence>
<feature type="chain" id="PRO_5035676941" description="Derlin" evidence="9">
    <location>
        <begin position="24"/>
        <end position="349"/>
    </location>
</feature>
<organism evidence="11">
    <name type="scientific">Fibrocapsa japonica</name>
    <dbReference type="NCBI Taxonomy" id="94617"/>
    <lineage>
        <taxon>Eukaryota</taxon>
        <taxon>Sar</taxon>
        <taxon>Stramenopiles</taxon>
        <taxon>Ochrophyta</taxon>
        <taxon>Raphidophyceae</taxon>
        <taxon>Chattonellales</taxon>
        <taxon>Chattonellaceae</taxon>
        <taxon>Fibrocapsa</taxon>
    </lineage>
</organism>
<proteinExistence type="inferred from homology"/>
<gene>
    <name evidence="10" type="ORF">FJAP1339_LOCUS12312</name>
    <name evidence="11" type="ORF">FJAP1339_LOCUS12313</name>
</gene>
<name>A0A6U1QM22_9STRA</name>
<evidence type="ECO:0000256" key="1">
    <source>
        <dbReference type="ARBA" id="ARBA00004477"/>
    </source>
</evidence>
<evidence type="ECO:0000313" key="11">
    <source>
        <dbReference type="EMBL" id="CAD9875388.1"/>
    </source>
</evidence>
<sequence>MKNFSLGFKAVVFLAALSSVATASHFTDHRYTSLSILSKQSSSLAKNTFDLDILRIRGGVKKATPKEEEAEEDEPKKENAIAEAFKNVLPATRVYLSIALVLTVVHMTGMVDAQQLLSLNLVRTFKNLEIWRPITSTCFMGPPSMQMAGNIYFLVKYGQELEANDGTLQHVFFLMTQLVLLSILGGVLGAPFMSSSLITAQLWCCSRLDPMSMVGVGFMGLAVPHWLLPFALMGIDILQAQSIAAGIPHVFGFLTGHFYHFFYRIYPLLGGRKLLEAPNFLKRMLDPAAKAEVFDKRASKLSSKRKLSSRDEEEEEEEEEPIIRPKKASSSKSKKSSSSKSKSSRRVNK</sequence>
<keyword evidence="3 7" id="KW-0812">Transmembrane</keyword>
<keyword evidence="6 7" id="KW-0472">Membrane</keyword>
<dbReference type="SUPFAM" id="SSF144091">
    <property type="entry name" value="Rhomboid-like"/>
    <property type="match status" value="1"/>
</dbReference>
<dbReference type="GO" id="GO:0006950">
    <property type="term" value="P:response to stress"/>
    <property type="evidence" value="ECO:0007669"/>
    <property type="project" value="UniProtKB-ARBA"/>
</dbReference>
<feature type="signal peptide" evidence="9">
    <location>
        <begin position="1"/>
        <end position="23"/>
    </location>
</feature>
<comment type="similarity">
    <text evidence="2 7">Belongs to the derlin family.</text>
</comment>
<protein>
    <recommendedName>
        <fullName evidence="7">Derlin</fullName>
    </recommendedName>
</protein>
<feature type="region of interest" description="Disordered" evidence="8">
    <location>
        <begin position="295"/>
        <end position="349"/>
    </location>
</feature>
<comment type="function">
    <text evidence="7">May be involved in the degradation of misfolded endoplasmic reticulum (ER) luminal proteins.</text>
</comment>
<dbReference type="AlphaFoldDB" id="A0A6U1QM22"/>
<evidence type="ECO:0000313" key="10">
    <source>
        <dbReference type="EMBL" id="CAD9875387.1"/>
    </source>
</evidence>
<accession>A0A6U1QM22</accession>
<dbReference type="EMBL" id="HBHR01023945">
    <property type="protein sequence ID" value="CAD9875388.1"/>
    <property type="molecule type" value="Transcribed_RNA"/>
</dbReference>
<feature type="compositionally biased region" description="Acidic residues" evidence="8">
    <location>
        <begin position="311"/>
        <end position="320"/>
    </location>
</feature>
<dbReference type="EMBL" id="HBHR01023944">
    <property type="protein sequence ID" value="CAD9875387.1"/>
    <property type="molecule type" value="Transcribed_RNA"/>
</dbReference>
<dbReference type="InterPro" id="IPR035952">
    <property type="entry name" value="Rhomboid-like_sf"/>
</dbReference>
<dbReference type="InterPro" id="IPR007599">
    <property type="entry name" value="DER1"/>
</dbReference>
<evidence type="ECO:0000256" key="4">
    <source>
        <dbReference type="ARBA" id="ARBA00022824"/>
    </source>
</evidence>
<reference evidence="11" key="1">
    <citation type="submission" date="2021-01" db="EMBL/GenBank/DDBJ databases">
        <authorList>
            <person name="Corre E."/>
            <person name="Pelletier E."/>
            <person name="Niang G."/>
            <person name="Scheremetjew M."/>
            <person name="Finn R."/>
            <person name="Kale V."/>
            <person name="Holt S."/>
            <person name="Cochrane G."/>
            <person name="Meng A."/>
            <person name="Brown T."/>
            <person name="Cohen L."/>
        </authorList>
    </citation>
    <scope>NUCLEOTIDE SEQUENCE</scope>
    <source>
        <strain evidence="11">CCMP1661</strain>
    </source>
</reference>
<comment type="subcellular location">
    <subcellularLocation>
        <location evidence="1 7">Endoplasmic reticulum membrane</location>
        <topology evidence="1 7">Multi-pass membrane protein</topology>
    </subcellularLocation>
</comment>
<dbReference type="Pfam" id="PF04511">
    <property type="entry name" value="DER1"/>
    <property type="match status" value="1"/>
</dbReference>
<dbReference type="GO" id="GO:0005789">
    <property type="term" value="C:endoplasmic reticulum membrane"/>
    <property type="evidence" value="ECO:0007669"/>
    <property type="project" value="UniProtKB-SubCell"/>
</dbReference>
<keyword evidence="5 7" id="KW-1133">Transmembrane helix</keyword>
<evidence type="ECO:0000256" key="2">
    <source>
        <dbReference type="ARBA" id="ARBA00008917"/>
    </source>
</evidence>
<dbReference type="PANTHER" id="PTHR11009">
    <property type="entry name" value="DER1-LIKE PROTEIN, DERLIN"/>
    <property type="match status" value="1"/>
</dbReference>
<feature type="transmembrane region" description="Helical" evidence="7">
    <location>
        <begin position="211"/>
        <end position="231"/>
    </location>
</feature>
<evidence type="ECO:0000256" key="5">
    <source>
        <dbReference type="ARBA" id="ARBA00022989"/>
    </source>
</evidence>
<feature type="transmembrane region" description="Helical" evidence="7">
    <location>
        <begin position="94"/>
        <end position="113"/>
    </location>
</feature>
<evidence type="ECO:0000256" key="8">
    <source>
        <dbReference type="SAM" id="MobiDB-lite"/>
    </source>
</evidence>
<evidence type="ECO:0000256" key="3">
    <source>
        <dbReference type="ARBA" id="ARBA00022692"/>
    </source>
</evidence>
<evidence type="ECO:0000256" key="9">
    <source>
        <dbReference type="SAM" id="SignalP"/>
    </source>
</evidence>
<keyword evidence="4 7" id="KW-0256">Endoplasmic reticulum</keyword>
<feature type="transmembrane region" description="Helical" evidence="7">
    <location>
        <begin position="167"/>
        <end position="190"/>
    </location>
</feature>